<reference evidence="2 3" key="1">
    <citation type="journal article" date="2019" name="Int. J. Syst. Evol. Microbiol.">
        <title>Rufibacter sediminis sp. nov., isolated from freshwater lake sediment.</title>
        <authorList>
            <person name="Qu J.H."/>
            <person name="Zhang L.J."/>
            <person name="Fu Y.H."/>
            <person name="Li H.F."/>
        </authorList>
    </citation>
    <scope>NUCLEOTIDE SEQUENCE [LARGE SCALE GENOMIC DNA]</scope>
    <source>
        <strain evidence="2 3">H-1</strain>
    </source>
</reference>
<name>A0ABR6VNY1_9BACT</name>
<protein>
    <submittedName>
        <fullName evidence="2">Uncharacterized protein</fullName>
    </submittedName>
</protein>
<evidence type="ECO:0000256" key="1">
    <source>
        <dbReference type="SAM" id="MobiDB-lite"/>
    </source>
</evidence>
<feature type="compositionally biased region" description="Polar residues" evidence="1">
    <location>
        <begin position="86"/>
        <end position="99"/>
    </location>
</feature>
<comment type="caution">
    <text evidence="2">The sequence shown here is derived from an EMBL/GenBank/DDBJ whole genome shotgun (WGS) entry which is preliminary data.</text>
</comment>
<evidence type="ECO:0000313" key="3">
    <source>
        <dbReference type="Proteomes" id="UP000659698"/>
    </source>
</evidence>
<gene>
    <name evidence="2" type="ORF">H7U12_04245</name>
</gene>
<feature type="region of interest" description="Disordered" evidence="1">
    <location>
        <begin position="35"/>
        <end position="99"/>
    </location>
</feature>
<organism evidence="2 3">
    <name type="scientific">Rufibacter sediminis</name>
    <dbReference type="NCBI Taxonomy" id="2762756"/>
    <lineage>
        <taxon>Bacteria</taxon>
        <taxon>Pseudomonadati</taxon>
        <taxon>Bacteroidota</taxon>
        <taxon>Cytophagia</taxon>
        <taxon>Cytophagales</taxon>
        <taxon>Hymenobacteraceae</taxon>
        <taxon>Rufibacter</taxon>
    </lineage>
</organism>
<dbReference type="RefSeq" id="WP_186633432.1">
    <property type="nucleotide sequence ID" value="NZ_JAFMZN010000001.1"/>
</dbReference>
<evidence type="ECO:0000313" key="2">
    <source>
        <dbReference type="EMBL" id="MBC3538878.1"/>
    </source>
</evidence>
<sequence>MTPAVFPSLLNTSSGLETKRAAYFGMNARTLHLSKGTAINPADDSSNKPAMNPLHKPTEKPVTVTPPDEAKESSLPDTVPKENKQHQFPNLDLTTRGAT</sequence>
<dbReference type="EMBL" id="JACOAF010000010">
    <property type="protein sequence ID" value="MBC3538878.1"/>
    <property type="molecule type" value="Genomic_DNA"/>
</dbReference>
<dbReference type="Proteomes" id="UP000659698">
    <property type="component" value="Unassembled WGS sequence"/>
</dbReference>
<accession>A0ABR6VNY1</accession>
<feature type="compositionally biased region" description="Basic and acidic residues" evidence="1">
    <location>
        <begin position="68"/>
        <end position="85"/>
    </location>
</feature>
<proteinExistence type="predicted"/>
<keyword evidence="3" id="KW-1185">Reference proteome</keyword>